<dbReference type="Pfam" id="PF12796">
    <property type="entry name" value="Ank_2"/>
    <property type="match status" value="2"/>
</dbReference>
<dbReference type="InterPro" id="IPR050889">
    <property type="entry name" value="Dendritic_Spine_Reg/Scaffold"/>
</dbReference>
<dbReference type="InterPro" id="IPR002110">
    <property type="entry name" value="Ankyrin_rpt"/>
</dbReference>
<dbReference type="PROSITE" id="PS50297">
    <property type="entry name" value="ANK_REP_REGION"/>
    <property type="match status" value="3"/>
</dbReference>
<name>A0A167NN81_CORFA</name>
<gene>
    <name evidence="4" type="ORF">ISF_07849</name>
</gene>
<proteinExistence type="predicted"/>
<dbReference type="RefSeq" id="XP_018701468.1">
    <property type="nucleotide sequence ID" value="XM_018851452.1"/>
</dbReference>
<evidence type="ECO:0000313" key="5">
    <source>
        <dbReference type="Proteomes" id="UP000076744"/>
    </source>
</evidence>
<dbReference type="EMBL" id="AZHB01000024">
    <property type="protein sequence ID" value="OAA55744.1"/>
    <property type="molecule type" value="Genomic_DNA"/>
</dbReference>
<dbReference type="Gene3D" id="1.25.40.20">
    <property type="entry name" value="Ankyrin repeat-containing domain"/>
    <property type="match status" value="3"/>
</dbReference>
<dbReference type="PANTHER" id="PTHR24166:SF48">
    <property type="entry name" value="PROTEIN VAPYRIN"/>
    <property type="match status" value="1"/>
</dbReference>
<dbReference type="OrthoDB" id="426293at2759"/>
<comment type="caution">
    <text evidence="4">The sequence shown here is derived from an EMBL/GenBank/DDBJ whole genome shotgun (WGS) entry which is preliminary data.</text>
</comment>
<feature type="repeat" description="ANK" evidence="3">
    <location>
        <begin position="123"/>
        <end position="147"/>
    </location>
</feature>
<evidence type="ECO:0000313" key="4">
    <source>
        <dbReference type="EMBL" id="OAA55744.1"/>
    </source>
</evidence>
<dbReference type="PANTHER" id="PTHR24166">
    <property type="entry name" value="ROLLING PEBBLES, ISOFORM B"/>
    <property type="match status" value="1"/>
</dbReference>
<dbReference type="Pfam" id="PF00023">
    <property type="entry name" value="Ank"/>
    <property type="match status" value="1"/>
</dbReference>
<keyword evidence="1" id="KW-0677">Repeat</keyword>
<dbReference type="STRING" id="1081104.A0A167NN81"/>
<keyword evidence="2 3" id="KW-0040">ANK repeat</keyword>
<reference evidence="4 5" key="1">
    <citation type="journal article" date="2016" name="Genome Biol. Evol.">
        <title>Divergent and convergent evolution of fungal pathogenicity.</title>
        <authorList>
            <person name="Shang Y."/>
            <person name="Xiao G."/>
            <person name="Zheng P."/>
            <person name="Cen K."/>
            <person name="Zhan S."/>
            <person name="Wang C."/>
        </authorList>
    </citation>
    <scope>NUCLEOTIDE SEQUENCE [LARGE SCALE GENOMIC DNA]</scope>
    <source>
        <strain evidence="4 5">ARSEF 2679</strain>
    </source>
</reference>
<dbReference type="PROSITE" id="PS50088">
    <property type="entry name" value="ANK_REPEAT"/>
    <property type="match status" value="3"/>
</dbReference>
<organism evidence="4 5">
    <name type="scientific">Cordyceps fumosorosea (strain ARSEF 2679)</name>
    <name type="common">Isaria fumosorosea</name>
    <dbReference type="NCBI Taxonomy" id="1081104"/>
    <lineage>
        <taxon>Eukaryota</taxon>
        <taxon>Fungi</taxon>
        <taxon>Dikarya</taxon>
        <taxon>Ascomycota</taxon>
        <taxon>Pezizomycotina</taxon>
        <taxon>Sordariomycetes</taxon>
        <taxon>Hypocreomycetidae</taxon>
        <taxon>Hypocreales</taxon>
        <taxon>Cordycipitaceae</taxon>
        <taxon>Cordyceps</taxon>
    </lineage>
</organism>
<dbReference type="Proteomes" id="UP000076744">
    <property type="component" value="Unassembled WGS sequence"/>
</dbReference>
<sequence>MTDEEAQAAPATDATSEDPRDIFVAAKLGDLATVQEFAEIDGFEVDKTTDGRYPRTALSIACEHGHSHVAKYLLERGADPERDNKNWKILMTPLHWAARRRGQVEVVNSLVTALGGGGHPNYKGKTALCMAAEKGHEEVVRIILENSTTGWGGSSWKLPLYIAAEKGNTAVVRLLLLHQTVHATSRDEKGRTPLFLAAQAGHHEVVELIASVALTTPTKARAERG</sequence>
<evidence type="ECO:0000256" key="2">
    <source>
        <dbReference type="ARBA" id="ARBA00023043"/>
    </source>
</evidence>
<feature type="repeat" description="ANK" evidence="3">
    <location>
        <begin position="53"/>
        <end position="85"/>
    </location>
</feature>
<evidence type="ECO:0000256" key="3">
    <source>
        <dbReference type="PROSITE-ProRule" id="PRU00023"/>
    </source>
</evidence>
<evidence type="ECO:0000256" key="1">
    <source>
        <dbReference type="ARBA" id="ARBA00022737"/>
    </source>
</evidence>
<accession>A0A167NN81</accession>
<keyword evidence="5" id="KW-1185">Reference proteome</keyword>
<dbReference type="GeneID" id="30024141"/>
<protein>
    <submittedName>
        <fullName evidence="4">Ankyrin repeat-containing domain protein</fullName>
    </submittedName>
</protein>
<dbReference type="InterPro" id="IPR036770">
    <property type="entry name" value="Ankyrin_rpt-contain_sf"/>
</dbReference>
<dbReference type="AlphaFoldDB" id="A0A167NN81"/>
<dbReference type="SUPFAM" id="SSF48403">
    <property type="entry name" value="Ankyrin repeat"/>
    <property type="match status" value="1"/>
</dbReference>
<feature type="repeat" description="ANK" evidence="3">
    <location>
        <begin position="189"/>
        <end position="209"/>
    </location>
</feature>
<dbReference type="SMART" id="SM00248">
    <property type="entry name" value="ANK"/>
    <property type="match status" value="5"/>
</dbReference>